<dbReference type="RefSeq" id="XP_013773121.1">
    <property type="nucleotide sequence ID" value="XM_013917667.2"/>
</dbReference>
<evidence type="ECO:0000256" key="14">
    <source>
        <dbReference type="SAM" id="Coils"/>
    </source>
</evidence>
<dbReference type="Pfam" id="PF12796">
    <property type="entry name" value="Ank_2"/>
    <property type="match status" value="1"/>
</dbReference>
<keyword evidence="4" id="KW-1052">Target cell membrane</keyword>
<keyword evidence="16" id="KW-1185">Reference proteome</keyword>
<evidence type="ECO:0000256" key="2">
    <source>
        <dbReference type="ARBA" id="ARBA00012020"/>
    </source>
</evidence>
<comment type="similarity">
    <text evidence="11">Belongs to the ARTD/PARP family.</text>
</comment>
<evidence type="ECO:0000256" key="8">
    <source>
        <dbReference type="ARBA" id="ARBA00023028"/>
    </source>
</evidence>
<evidence type="ECO:0000256" key="11">
    <source>
        <dbReference type="ARBA" id="ARBA00024347"/>
    </source>
</evidence>
<dbReference type="SUPFAM" id="SSF47769">
    <property type="entry name" value="SAM/Pointed domain"/>
    <property type="match status" value="1"/>
</dbReference>
<organism evidence="16 17">
    <name type="scientific">Limulus polyphemus</name>
    <name type="common">Atlantic horseshoe crab</name>
    <dbReference type="NCBI Taxonomy" id="6850"/>
    <lineage>
        <taxon>Eukaryota</taxon>
        <taxon>Metazoa</taxon>
        <taxon>Ecdysozoa</taxon>
        <taxon>Arthropoda</taxon>
        <taxon>Chelicerata</taxon>
        <taxon>Merostomata</taxon>
        <taxon>Xiphosura</taxon>
        <taxon>Limulidae</taxon>
        <taxon>Limulus</taxon>
    </lineage>
</organism>
<keyword evidence="14" id="KW-0175">Coiled coil</keyword>
<evidence type="ECO:0000256" key="13">
    <source>
        <dbReference type="PROSITE-ProRule" id="PRU00023"/>
    </source>
</evidence>
<keyword evidence="10" id="KW-0472">Membrane</keyword>
<feature type="domain" description="SAM" evidence="15">
    <location>
        <begin position="413"/>
        <end position="478"/>
    </location>
</feature>
<dbReference type="Pfam" id="PF00536">
    <property type="entry name" value="SAM_1"/>
    <property type="match status" value="1"/>
</dbReference>
<dbReference type="Gene3D" id="1.25.40.20">
    <property type="entry name" value="Ankyrin repeat-containing domain"/>
    <property type="match status" value="1"/>
</dbReference>
<keyword evidence="9 13" id="KW-0040">ANK repeat</keyword>
<keyword evidence="6" id="KW-0808">Transferase</keyword>
<keyword evidence="3" id="KW-0268">Exocytosis</keyword>
<sequence length="490" mass="55781">MSTLNKDRYHRAARAGCIDLLQNTTRKDCNAPDKEGKTPTQWAAYYGHLNALRLLIGRGGNPDKCDYFGNTALHYSVANGHMNCVSFLVNFGANVWALNNDFQSAKDVAVINCRDEIMRFLNRLLDMQVKQNSKQTSKLKDKALRDAEKRVKNLQKIQRKATKLTEQSERELKKQWWKMSSVDIHSDNCGLNLPFVDTGQTLKTSSQLLYAKSSNSSDIVIDGQMMQSTQSLKLNRGVLSKKVQQRKQETVRSEVNSKEIEKGKNKLLHSLFDQRRNTEMMFFSKYDPQNNKLEKQHRRLKDSFSSWSKISRSRSEPYILQPESSISEDDFSAVKSSKILKRPKFGSTALSGSITGSLRYLSSSEDDIYGDSIQSSEKFAEQKKDDVNDSIGSASSLAYRYMPWKNEEATVNNNTPDFTPIILFLAANEMTEYLPLFMREKIDLQSLVLLTDNDLKDLGLPLGPRRKLSRTLKIRKEALENPGLVIDSKV</sequence>
<dbReference type="SUPFAM" id="SSF48403">
    <property type="entry name" value="Ankyrin repeat"/>
    <property type="match status" value="1"/>
</dbReference>
<name>A0ABM1B1X3_LIMPO</name>
<keyword evidence="7" id="KW-0677">Repeat</keyword>
<feature type="repeat" description="ANK" evidence="13">
    <location>
        <begin position="68"/>
        <end position="100"/>
    </location>
</feature>
<accession>A0ABM1B1X3</accession>
<keyword evidence="10" id="KW-1053">Target membrane</keyword>
<proteinExistence type="inferred from homology"/>
<evidence type="ECO:0000256" key="1">
    <source>
        <dbReference type="ARBA" id="ARBA00004175"/>
    </source>
</evidence>
<evidence type="ECO:0000256" key="7">
    <source>
        <dbReference type="ARBA" id="ARBA00022737"/>
    </source>
</evidence>
<dbReference type="InterPro" id="IPR001660">
    <property type="entry name" value="SAM"/>
</dbReference>
<dbReference type="PROSITE" id="PS50297">
    <property type="entry name" value="ANK_REP_REGION"/>
    <property type="match status" value="2"/>
</dbReference>
<keyword evidence="8" id="KW-0800">Toxin</keyword>
<keyword evidence="6" id="KW-0548">Nucleotidyltransferase</keyword>
<dbReference type="Gene3D" id="1.10.150.50">
    <property type="entry name" value="Transcription Factor, Ets-1"/>
    <property type="match status" value="1"/>
</dbReference>
<evidence type="ECO:0000256" key="10">
    <source>
        <dbReference type="ARBA" id="ARBA00023298"/>
    </source>
</evidence>
<dbReference type="Proteomes" id="UP000694941">
    <property type="component" value="Unplaced"/>
</dbReference>
<evidence type="ECO:0000256" key="4">
    <source>
        <dbReference type="ARBA" id="ARBA00022537"/>
    </source>
</evidence>
<comment type="catalytic activity">
    <reaction evidence="12">
        <text>NAD(+) + (ADP-D-ribosyl)n-acceptor = nicotinamide + (ADP-D-ribosyl)n+1-acceptor + H(+).</text>
        <dbReference type="EC" id="2.4.2.30"/>
    </reaction>
</comment>
<dbReference type="PANTHER" id="PTHR24171">
    <property type="entry name" value="ANKYRIN REPEAT DOMAIN-CONTAINING PROTEIN 39-RELATED"/>
    <property type="match status" value="1"/>
</dbReference>
<dbReference type="EC" id="2.4.2.30" evidence="2"/>
<evidence type="ECO:0000256" key="12">
    <source>
        <dbReference type="ARBA" id="ARBA00033987"/>
    </source>
</evidence>
<evidence type="ECO:0000256" key="9">
    <source>
        <dbReference type="ARBA" id="ARBA00023043"/>
    </source>
</evidence>
<feature type="repeat" description="ANK" evidence="13">
    <location>
        <begin position="35"/>
        <end position="67"/>
    </location>
</feature>
<feature type="coiled-coil region" evidence="14">
    <location>
        <begin position="144"/>
        <end position="174"/>
    </location>
</feature>
<dbReference type="SMART" id="SM00454">
    <property type="entry name" value="SAM"/>
    <property type="match status" value="1"/>
</dbReference>
<evidence type="ECO:0000259" key="15">
    <source>
        <dbReference type="SMART" id="SM00454"/>
    </source>
</evidence>
<protein>
    <recommendedName>
        <fullName evidence="2">NAD(+) ADP-ribosyltransferase</fullName>
        <ecNumber evidence="2">2.4.2.30</ecNumber>
    </recommendedName>
</protein>
<dbReference type="PANTHER" id="PTHR24171:SF8">
    <property type="entry name" value="BRCA1-ASSOCIATED RING DOMAIN PROTEIN 1"/>
    <property type="match status" value="1"/>
</dbReference>
<reference evidence="17" key="1">
    <citation type="submission" date="2025-08" db="UniProtKB">
        <authorList>
            <consortium name="RefSeq"/>
        </authorList>
    </citation>
    <scope>IDENTIFICATION</scope>
    <source>
        <tissue evidence="17">Muscle</tissue>
    </source>
</reference>
<dbReference type="InterPro" id="IPR036770">
    <property type="entry name" value="Ankyrin_rpt-contain_sf"/>
</dbReference>
<keyword evidence="8" id="KW-0638">Presynaptic neurotoxin</keyword>
<dbReference type="InterPro" id="IPR013761">
    <property type="entry name" value="SAM/pointed_sf"/>
</dbReference>
<keyword evidence="5" id="KW-0328">Glycosyltransferase</keyword>
<dbReference type="GeneID" id="106458193"/>
<dbReference type="InterPro" id="IPR002110">
    <property type="entry name" value="Ankyrin_rpt"/>
</dbReference>
<dbReference type="PROSITE" id="PS50088">
    <property type="entry name" value="ANK_REPEAT"/>
    <property type="match status" value="2"/>
</dbReference>
<evidence type="ECO:0000256" key="6">
    <source>
        <dbReference type="ARBA" id="ARBA00022695"/>
    </source>
</evidence>
<evidence type="ECO:0000313" key="17">
    <source>
        <dbReference type="RefSeq" id="XP_013773121.1"/>
    </source>
</evidence>
<comment type="subcellular location">
    <subcellularLocation>
        <location evidence="1">Target cell membrane</location>
    </subcellularLocation>
</comment>
<evidence type="ECO:0000256" key="5">
    <source>
        <dbReference type="ARBA" id="ARBA00022676"/>
    </source>
</evidence>
<dbReference type="SMART" id="SM00248">
    <property type="entry name" value="ANK"/>
    <property type="match status" value="2"/>
</dbReference>
<gene>
    <name evidence="17" type="primary">LOC106458193</name>
</gene>
<keyword evidence="8" id="KW-0528">Neurotoxin</keyword>
<evidence type="ECO:0000256" key="3">
    <source>
        <dbReference type="ARBA" id="ARBA00022483"/>
    </source>
</evidence>
<evidence type="ECO:0000313" key="16">
    <source>
        <dbReference type="Proteomes" id="UP000694941"/>
    </source>
</evidence>